<feature type="signal peptide" evidence="19">
    <location>
        <begin position="1"/>
        <end position="24"/>
    </location>
</feature>
<keyword evidence="3 15" id="KW-1003">Cell membrane</keyword>
<keyword evidence="19" id="KW-0732">Signal</keyword>
<dbReference type="HAMAP" id="MF_01398">
    <property type="entry name" value="ATP_synth_b_bprime"/>
    <property type="match status" value="1"/>
</dbReference>
<sequence precursor="true">MLGRRTLFLNLGLLALLAAATARPASGFAAAPQEPVHGNAPKAEAEPGHAPTPAASPAAHGAEAGHAAEAEEGSNNPLKPEPTLAIWTVLVFLGLLFILRRFAWAPLAEALHHREEHLEHTLLETEKARDESEKLLAEHRRLMAQADDRIRALFDKAQKDAQANADAIVRAAQAEAEAARDRAQREISTAKDQALSEIWNKTADAAVSVAGRVLSRSLNEDEHRRLLDEAIKELPALASSAANGRGGAHS</sequence>
<protein>
    <recommendedName>
        <fullName evidence="15">ATP synthase subunit b</fullName>
    </recommendedName>
    <alternativeName>
        <fullName evidence="15">ATP synthase F(0) sector subunit b</fullName>
    </alternativeName>
    <alternativeName>
        <fullName evidence="15">ATPase subunit I</fullName>
    </alternativeName>
    <alternativeName>
        <fullName evidence="15">F-type ATPase subunit b</fullName>
        <shortName evidence="15">F-ATPase subunit b</shortName>
    </alternativeName>
</protein>
<feature type="transmembrane region" description="Helical" evidence="15">
    <location>
        <begin position="84"/>
        <end position="104"/>
    </location>
</feature>
<keyword evidence="7 15" id="KW-1133">Transmembrane helix</keyword>
<keyword evidence="2 15" id="KW-0813">Transport</keyword>
<dbReference type="PANTHER" id="PTHR33445:SF1">
    <property type="entry name" value="ATP SYNTHASE SUBUNIT B"/>
    <property type="match status" value="1"/>
</dbReference>
<comment type="function">
    <text evidence="11 15">F(1)F(0) ATP synthase produces ATP from ADP in the presence of a proton or sodium gradient. F-type ATPases consist of two structural domains, F(1) containing the extramembraneous catalytic core and F(0) containing the membrane proton channel, linked together by a central stalk and a peripheral stalk. During catalysis, ATP synthesis in the catalytic domain of F(1) is coupled via a rotary mechanism of the central stalk subunits to proton translocation.</text>
</comment>
<evidence type="ECO:0000313" key="20">
    <source>
        <dbReference type="EMBL" id="QEH34078.1"/>
    </source>
</evidence>
<dbReference type="GO" id="GO:0046933">
    <property type="term" value="F:proton-transporting ATP synthase activity, rotational mechanism"/>
    <property type="evidence" value="ECO:0007669"/>
    <property type="project" value="UniProtKB-UniRule"/>
</dbReference>
<evidence type="ECO:0000256" key="18">
    <source>
        <dbReference type="SAM" id="MobiDB-lite"/>
    </source>
</evidence>
<dbReference type="RefSeq" id="WP_148594053.1">
    <property type="nucleotide sequence ID" value="NZ_CP042997.1"/>
</dbReference>
<keyword evidence="9 15" id="KW-0472">Membrane</keyword>
<feature type="compositionally biased region" description="Low complexity" evidence="18">
    <location>
        <begin position="48"/>
        <end position="67"/>
    </location>
</feature>
<evidence type="ECO:0000256" key="8">
    <source>
        <dbReference type="ARBA" id="ARBA00023065"/>
    </source>
</evidence>
<reference evidence="20 21" key="1">
    <citation type="submission" date="2019-08" db="EMBL/GenBank/DDBJ databases">
        <title>Deep-cultivation of Planctomycetes and their phenomic and genomic characterization uncovers novel biology.</title>
        <authorList>
            <person name="Wiegand S."/>
            <person name="Jogler M."/>
            <person name="Boedeker C."/>
            <person name="Pinto D."/>
            <person name="Vollmers J."/>
            <person name="Rivas-Marin E."/>
            <person name="Kohn T."/>
            <person name="Peeters S.H."/>
            <person name="Heuer A."/>
            <person name="Rast P."/>
            <person name="Oberbeckmann S."/>
            <person name="Bunk B."/>
            <person name="Jeske O."/>
            <person name="Meyerdierks A."/>
            <person name="Storesund J.E."/>
            <person name="Kallscheuer N."/>
            <person name="Luecker S."/>
            <person name="Lage O.M."/>
            <person name="Pohl T."/>
            <person name="Merkel B.J."/>
            <person name="Hornburger P."/>
            <person name="Mueller R.-W."/>
            <person name="Bruemmer F."/>
            <person name="Labrenz M."/>
            <person name="Spormann A.M."/>
            <person name="Op den Camp H."/>
            <person name="Overmann J."/>
            <person name="Amann R."/>
            <person name="Jetten M.S.M."/>
            <person name="Mascher T."/>
            <person name="Medema M.H."/>
            <person name="Devos D.P."/>
            <person name="Kaster A.-K."/>
            <person name="Ovreas L."/>
            <person name="Rohde M."/>
            <person name="Galperin M.Y."/>
            <person name="Jogler C."/>
        </authorList>
    </citation>
    <scope>NUCLEOTIDE SEQUENCE [LARGE SCALE GENOMIC DNA]</scope>
    <source>
        <strain evidence="20 21">OJF2</strain>
    </source>
</reference>
<keyword evidence="6 15" id="KW-0375">Hydrogen ion transport</keyword>
<evidence type="ECO:0000256" key="9">
    <source>
        <dbReference type="ARBA" id="ARBA00023136"/>
    </source>
</evidence>
<evidence type="ECO:0000313" key="21">
    <source>
        <dbReference type="Proteomes" id="UP000324233"/>
    </source>
</evidence>
<comment type="similarity">
    <text evidence="1 15 16">Belongs to the ATPase B chain family.</text>
</comment>
<dbReference type="InterPro" id="IPR005864">
    <property type="entry name" value="ATP_synth_F0_bsu_bac"/>
</dbReference>
<evidence type="ECO:0000256" key="2">
    <source>
        <dbReference type="ARBA" id="ARBA00022448"/>
    </source>
</evidence>
<dbReference type="GO" id="GO:0012505">
    <property type="term" value="C:endomembrane system"/>
    <property type="evidence" value="ECO:0007669"/>
    <property type="project" value="UniProtKB-SubCell"/>
</dbReference>
<comment type="subunit">
    <text evidence="13">F-type ATPases have 2 components, F(1) - the catalytic core - and F(0) - the membrane proton channel. F(1) has five subunits: alpha(3), beta(3), gamma(1), delta(1), epsilon(1). F(0) has four main subunits: a(1), b(2) and c(10-14). The alpha and beta chains form an alternating ring which encloses part of the gamma chain. F(1) is attached to F(0) by a central stalk formed by the gamma and epsilon chains, while a peripheral stalk is formed by the delta and b chains.</text>
</comment>
<feature type="region of interest" description="Disordered" evidence="18">
    <location>
        <begin position="30"/>
        <end position="77"/>
    </location>
</feature>
<evidence type="ECO:0000256" key="12">
    <source>
        <dbReference type="ARBA" id="ARBA00025614"/>
    </source>
</evidence>
<evidence type="ECO:0000256" key="1">
    <source>
        <dbReference type="ARBA" id="ARBA00005513"/>
    </source>
</evidence>
<keyword evidence="8 15" id="KW-0406">Ion transport</keyword>
<feature type="chain" id="PRO_5022984305" description="ATP synthase subunit b" evidence="19">
    <location>
        <begin position="25"/>
        <end position="250"/>
    </location>
</feature>
<evidence type="ECO:0000256" key="17">
    <source>
        <dbReference type="SAM" id="Coils"/>
    </source>
</evidence>
<dbReference type="InterPro" id="IPR050059">
    <property type="entry name" value="ATP_synthase_B_chain"/>
</dbReference>
<keyword evidence="10 15" id="KW-0066">ATP synthesis</keyword>
<dbReference type="PANTHER" id="PTHR33445">
    <property type="entry name" value="ATP SYNTHASE SUBUNIT B', CHLOROPLASTIC"/>
    <property type="match status" value="1"/>
</dbReference>
<dbReference type="OrthoDB" id="274361at2"/>
<keyword evidence="5 15" id="KW-0812">Transmembrane</keyword>
<evidence type="ECO:0000256" key="11">
    <source>
        <dbReference type="ARBA" id="ARBA00025198"/>
    </source>
</evidence>
<evidence type="ECO:0000256" key="19">
    <source>
        <dbReference type="SAM" id="SignalP"/>
    </source>
</evidence>
<evidence type="ECO:0000256" key="6">
    <source>
        <dbReference type="ARBA" id="ARBA00022781"/>
    </source>
</evidence>
<dbReference type="Pfam" id="PF00430">
    <property type="entry name" value="ATP-synt_B"/>
    <property type="match status" value="1"/>
</dbReference>
<accession>A0A5B9W0I8</accession>
<comment type="function">
    <text evidence="12">Component of the F(0) channel, it forms part of the peripheral stalk, linking F(1) to F(0). The b'-subunit is a diverged and duplicated form of b found in plants and photosynthetic bacteria.</text>
</comment>
<dbReference type="InterPro" id="IPR002146">
    <property type="entry name" value="ATP_synth_b/b'su_bac/chlpt"/>
</dbReference>
<dbReference type="NCBIfam" id="TIGR01144">
    <property type="entry name" value="ATP_synt_b"/>
    <property type="match status" value="1"/>
</dbReference>
<keyword evidence="17" id="KW-0175">Coiled coil</keyword>
<evidence type="ECO:0000256" key="16">
    <source>
        <dbReference type="RuleBase" id="RU003848"/>
    </source>
</evidence>
<keyword evidence="4 15" id="KW-0138">CF(0)</keyword>
<evidence type="ECO:0000256" key="3">
    <source>
        <dbReference type="ARBA" id="ARBA00022475"/>
    </source>
</evidence>
<keyword evidence="21" id="KW-1185">Reference proteome</keyword>
<evidence type="ECO:0000256" key="13">
    <source>
        <dbReference type="ARBA" id="ARBA00026054"/>
    </source>
</evidence>
<name>A0A5B9W0I8_9BACT</name>
<evidence type="ECO:0000256" key="14">
    <source>
        <dbReference type="ARBA" id="ARBA00037847"/>
    </source>
</evidence>
<evidence type="ECO:0000256" key="4">
    <source>
        <dbReference type="ARBA" id="ARBA00022547"/>
    </source>
</evidence>
<dbReference type="EMBL" id="CP042997">
    <property type="protein sequence ID" value="QEH34078.1"/>
    <property type="molecule type" value="Genomic_DNA"/>
</dbReference>
<dbReference type="CDD" id="cd06503">
    <property type="entry name" value="ATP-synt_Fo_b"/>
    <property type="match status" value="1"/>
</dbReference>
<evidence type="ECO:0000256" key="10">
    <source>
        <dbReference type="ARBA" id="ARBA00023310"/>
    </source>
</evidence>
<dbReference type="Proteomes" id="UP000324233">
    <property type="component" value="Chromosome"/>
</dbReference>
<comment type="subcellular location">
    <subcellularLocation>
        <location evidence="15">Cell membrane</location>
        <topology evidence="15">Single-pass membrane protein</topology>
    </subcellularLocation>
    <subcellularLocation>
        <location evidence="14">Endomembrane system</location>
        <topology evidence="14">Single-pass membrane protein</topology>
    </subcellularLocation>
</comment>
<dbReference type="AlphaFoldDB" id="A0A5B9W0I8"/>
<dbReference type="GO" id="GO:0045259">
    <property type="term" value="C:proton-transporting ATP synthase complex"/>
    <property type="evidence" value="ECO:0007669"/>
    <property type="project" value="UniProtKB-KW"/>
</dbReference>
<organism evidence="20 21">
    <name type="scientific">Aquisphaera giovannonii</name>
    <dbReference type="NCBI Taxonomy" id="406548"/>
    <lineage>
        <taxon>Bacteria</taxon>
        <taxon>Pseudomonadati</taxon>
        <taxon>Planctomycetota</taxon>
        <taxon>Planctomycetia</taxon>
        <taxon>Isosphaerales</taxon>
        <taxon>Isosphaeraceae</taxon>
        <taxon>Aquisphaera</taxon>
    </lineage>
</organism>
<comment type="subunit">
    <text evidence="15">F-type ATPases have 2 components, F(1) - the catalytic core - and F(0) - the membrane proton channel. F(1) has five subunits: alpha(3), beta(3), gamma(1), delta(1), epsilon(1). F(0) has three main subunits: a(1), b(2) and c(10-14). The alpha and beta chains form an alternating ring which encloses part of the gamma chain. F(1) is attached to F(0) by a central stalk formed by the gamma and epsilon chains, while a peripheral stalk is formed by the delta and b chains.</text>
</comment>
<evidence type="ECO:0000256" key="5">
    <source>
        <dbReference type="ARBA" id="ARBA00022692"/>
    </source>
</evidence>
<gene>
    <name evidence="15 20" type="primary">atpF</name>
    <name evidence="20" type="ORF">OJF2_26120</name>
</gene>
<dbReference type="GO" id="GO:0046961">
    <property type="term" value="F:proton-transporting ATPase activity, rotational mechanism"/>
    <property type="evidence" value="ECO:0007669"/>
    <property type="project" value="TreeGrafter"/>
</dbReference>
<dbReference type="GO" id="GO:0005886">
    <property type="term" value="C:plasma membrane"/>
    <property type="evidence" value="ECO:0007669"/>
    <property type="project" value="UniProtKB-SubCell"/>
</dbReference>
<dbReference type="KEGG" id="agv:OJF2_26120"/>
<feature type="coiled-coil region" evidence="17">
    <location>
        <begin position="122"/>
        <end position="193"/>
    </location>
</feature>
<evidence type="ECO:0000256" key="15">
    <source>
        <dbReference type="HAMAP-Rule" id="MF_01398"/>
    </source>
</evidence>
<evidence type="ECO:0000256" key="7">
    <source>
        <dbReference type="ARBA" id="ARBA00022989"/>
    </source>
</evidence>
<proteinExistence type="inferred from homology"/>